<proteinExistence type="predicted"/>
<feature type="region of interest" description="Disordered" evidence="1">
    <location>
        <begin position="73"/>
        <end position="101"/>
    </location>
</feature>
<evidence type="ECO:0000313" key="3">
    <source>
        <dbReference type="WBParaSite" id="TREG1_75710.1"/>
    </source>
</evidence>
<evidence type="ECO:0000313" key="2">
    <source>
        <dbReference type="Proteomes" id="UP000050795"/>
    </source>
</evidence>
<evidence type="ECO:0000313" key="4">
    <source>
        <dbReference type="WBParaSite" id="TREG1_75710.2"/>
    </source>
</evidence>
<dbReference type="AlphaFoldDB" id="A0AA85KAS8"/>
<evidence type="ECO:0000256" key="1">
    <source>
        <dbReference type="SAM" id="MobiDB-lite"/>
    </source>
</evidence>
<sequence>MSTYSRRKPWTVRRHKCSSGISRKMVGSGTQTRLSRHRSEGSLLHQCPYCETLMLPVNPPNLTKTKRSKLERVFSYPNENQDPTTDHHHHHHHQKQQQQEREEAIYYYQPKYKQIVVSHKTIRIKQTNIKKKTTDSHSSVSPILCEIKS</sequence>
<reference evidence="2" key="1">
    <citation type="submission" date="2022-06" db="EMBL/GenBank/DDBJ databases">
        <authorList>
            <person name="Berger JAMES D."/>
            <person name="Berger JAMES D."/>
        </authorList>
    </citation>
    <scope>NUCLEOTIDE SEQUENCE [LARGE SCALE GENOMIC DNA]</scope>
</reference>
<organism evidence="2 4">
    <name type="scientific">Trichobilharzia regenti</name>
    <name type="common">Nasal bird schistosome</name>
    <dbReference type="NCBI Taxonomy" id="157069"/>
    <lineage>
        <taxon>Eukaryota</taxon>
        <taxon>Metazoa</taxon>
        <taxon>Spiralia</taxon>
        <taxon>Lophotrochozoa</taxon>
        <taxon>Platyhelminthes</taxon>
        <taxon>Trematoda</taxon>
        <taxon>Digenea</taxon>
        <taxon>Strigeidida</taxon>
        <taxon>Schistosomatoidea</taxon>
        <taxon>Schistosomatidae</taxon>
        <taxon>Trichobilharzia</taxon>
    </lineage>
</organism>
<dbReference type="Proteomes" id="UP000050795">
    <property type="component" value="Unassembled WGS sequence"/>
</dbReference>
<dbReference type="WBParaSite" id="TREG1_75710.1">
    <property type="protein sequence ID" value="TREG1_75710.1"/>
    <property type="gene ID" value="TREG1_75710"/>
</dbReference>
<accession>A0AA85KAS8</accession>
<dbReference type="WBParaSite" id="TREG1_75710.2">
    <property type="protein sequence ID" value="TREG1_75710.2"/>
    <property type="gene ID" value="TREG1_75710"/>
</dbReference>
<protein>
    <submittedName>
        <fullName evidence="3 4">Uncharacterized protein</fullName>
    </submittedName>
</protein>
<reference evidence="3 4" key="2">
    <citation type="submission" date="2023-11" db="UniProtKB">
        <authorList>
            <consortium name="WormBaseParasite"/>
        </authorList>
    </citation>
    <scope>IDENTIFICATION</scope>
</reference>
<name>A0AA85KAS8_TRIRE</name>
<keyword evidence="2" id="KW-1185">Reference proteome</keyword>